<dbReference type="EMBL" id="UFQS01000391">
    <property type="protein sequence ID" value="SSX03522.1"/>
    <property type="molecule type" value="Genomic_DNA"/>
</dbReference>
<accession>A0A336KHU8</accession>
<evidence type="ECO:0000313" key="3">
    <source>
        <dbReference type="EMBL" id="SSX23887.1"/>
    </source>
</evidence>
<reference evidence="2" key="1">
    <citation type="submission" date="2018-04" db="EMBL/GenBank/DDBJ databases">
        <authorList>
            <person name="Go L.Y."/>
            <person name="Mitchell J.A."/>
        </authorList>
    </citation>
    <scope>NUCLEOTIDE SEQUENCE</scope>
    <source>
        <tissue evidence="2">Whole organism</tissue>
    </source>
</reference>
<feature type="compositionally biased region" description="Low complexity" evidence="1">
    <location>
        <begin position="101"/>
        <end position="110"/>
    </location>
</feature>
<gene>
    <name evidence="2" type="primary">CSON009776</name>
</gene>
<dbReference type="EMBL" id="UFQT01000391">
    <property type="protein sequence ID" value="SSX23887.1"/>
    <property type="molecule type" value="Genomic_DNA"/>
</dbReference>
<feature type="region of interest" description="Disordered" evidence="1">
    <location>
        <begin position="91"/>
        <end position="111"/>
    </location>
</feature>
<sequence length="266" mass="30624">MNENPLFKFEDQEIISESKNNVSSKIKAFEIIATKSVYQKQPNWWLGQKNNKEYVRESILCETPTSKAVYNKEIKLKVQQLYSADTKNYRNHKRTQEENASSSQSNKLSSPELVDSIFKDHLNENLSKFNSNLKSSSDKKTCEKSLIKPKLPPKPKKLVKYNEICNNAILNEQKTAIKISQTYDCLEEMKNDFNSKLVYRDSIGSYILYRNSLYSCGPSSHKCTDFNPSTNIYEEIVYKQKANVQSECSEASVYSISSDLPSKNRT</sequence>
<evidence type="ECO:0000313" key="2">
    <source>
        <dbReference type="EMBL" id="SSX03522.1"/>
    </source>
</evidence>
<protein>
    <submittedName>
        <fullName evidence="2">CSON009776 protein</fullName>
    </submittedName>
</protein>
<evidence type="ECO:0000256" key="1">
    <source>
        <dbReference type="SAM" id="MobiDB-lite"/>
    </source>
</evidence>
<reference evidence="3" key="2">
    <citation type="submission" date="2018-07" db="EMBL/GenBank/DDBJ databases">
        <authorList>
            <person name="Quirk P.G."/>
            <person name="Krulwich T.A."/>
        </authorList>
    </citation>
    <scope>NUCLEOTIDE SEQUENCE</scope>
</reference>
<organism evidence="2">
    <name type="scientific">Culicoides sonorensis</name>
    <name type="common">Biting midge</name>
    <dbReference type="NCBI Taxonomy" id="179676"/>
    <lineage>
        <taxon>Eukaryota</taxon>
        <taxon>Metazoa</taxon>
        <taxon>Ecdysozoa</taxon>
        <taxon>Arthropoda</taxon>
        <taxon>Hexapoda</taxon>
        <taxon>Insecta</taxon>
        <taxon>Pterygota</taxon>
        <taxon>Neoptera</taxon>
        <taxon>Endopterygota</taxon>
        <taxon>Diptera</taxon>
        <taxon>Nematocera</taxon>
        <taxon>Chironomoidea</taxon>
        <taxon>Ceratopogonidae</taxon>
        <taxon>Ceratopogoninae</taxon>
        <taxon>Culicoides</taxon>
        <taxon>Monoculicoides</taxon>
    </lineage>
</organism>
<dbReference type="AlphaFoldDB" id="A0A336KHU8"/>
<dbReference type="VEuPathDB" id="VectorBase:CSON009776"/>
<proteinExistence type="predicted"/>
<name>A0A336KHU8_CULSO</name>